<dbReference type="AlphaFoldDB" id="A0A9P1P7Y1"/>
<evidence type="ECO:0000313" key="2">
    <source>
        <dbReference type="EMBL" id="CEN31439.1"/>
    </source>
</evidence>
<dbReference type="InterPro" id="IPR010572">
    <property type="entry name" value="Tail_dom"/>
</dbReference>
<evidence type="ECO:0000259" key="1">
    <source>
        <dbReference type="Pfam" id="PF06605"/>
    </source>
</evidence>
<dbReference type="Proteomes" id="UP000049685">
    <property type="component" value="Unassembled WGS sequence"/>
</dbReference>
<protein>
    <submittedName>
        <fullName evidence="2">Phage structural protein</fullName>
    </submittedName>
</protein>
<reference evidence="3" key="1">
    <citation type="submission" date="2015-01" db="EMBL/GenBank/DDBJ databases">
        <authorList>
            <person name="Aslett A.Martin."/>
            <person name="De Silva Nishadi"/>
        </authorList>
    </citation>
    <scope>NUCLEOTIDE SEQUENCE [LARGE SCALE GENOMIC DNA]</scope>
    <source>
        <strain evidence="3">UMC4404</strain>
    </source>
</reference>
<proteinExistence type="predicted"/>
<comment type="caution">
    <text evidence="2">The sequence shown here is derived from an EMBL/GenBank/DDBJ whole genome shotgun (WGS) entry which is preliminary data.</text>
</comment>
<sequence length="424" mass="48481">MECYRSFNINFNNNGDIKLQPTGGVLKVELNGICEIEIKHPYDIQGRWKNIEKLGVIKSKVCYNKNEQLFRIYDIDKGISGLTVKARHIYFDLVRQNILDKRAVDCDGQKALEIILSDTKFKAHSNISKISTAYFVKTNVISAINGDKDNTFLKRWGGEITADNFDIYINTKVGLNRGIKAKYSRNMLDVNLSENTDNIITRAYPVAYDGIMLPEKYIDSPLIKKYPVIFEDYIDMSDLKLKTDKSTDNEGFETKEDLYSAMRKRMAEIYKNEDIDKPKLSGNVDIAILENTEEYKDFKNLVNIGIGDSIAIDHKELDMDISTRCVALEWDILTEKYNSITLGELFTDYFDKQDIARENLNNILNPNGSVKGESLQGIINAFATKFKAQRDVAEKQHVRAMLFEDLNPQSPTYGAKHMAHIIEI</sequence>
<dbReference type="RefSeq" id="WP_057558946.1">
    <property type="nucleotide sequence ID" value="NZ_CDNY01000004.1"/>
</dbReference>
<dbReference type="Pfam" id="PF06605">
    <property type="entry name" value="Prophage_tail"/>
    <property type="match status" value="1"/>
</dbReference>
<dbReference type="EMBL" id="CDNY01000004">
    <property type="protein sequence ID" value="CEN31439.1"/>
    <property type="molecule type" value="Genomic_DNA"/>
</dbReference>
<dbReference type="NCBIfam" id="TIGR01665">
    <property type="entry name" value="put_anti_recept"/>
    <property type="match status" value="1"/>
</dbReference>
<evidence type="ECO:0000313" key="3">
    <source>
        <dbReference type="Proteomes" id="UP000049685"/>
    </source>
</evidence>
<dbReference type="InterPro" id="IPR007119">
    <property type="entry name" value="Phage_tail_spike_N"/>
</dbReference>
<name>A0A9P1P7Y1_PARSO</name>
<feature type="domain" description="Tail spike" evidence="1">
    <location>
        <begin position="90"/>
        <end position="345"/>
    </location>
</feature>
<gene>
    <name evidence="2" type="ORF">UMC4404_33131</name>
</gene>
<organism evidence="2 3">
    <name type="scientific">Paraclostridium sordellii</name>
    <name type="common">Clostridium sordellii</name>
    <dbReference type="NCBI Taxonomy" id="1505"/>
    <lineage>
        <taxon>Bacteria</taxon>
        <taxon>Bacillati</taxon>
        <taxon>Bacillota</taxon>
        <taxon>Clostridia</taxon>
        <taxon>Peptostreptococcales</taxon>
        <taxon>Peptostreptococcaceae</taxon>
        <taxon>Paraclostridium</taxon>
    </lineage>
</organism>
<accession>A0A9P1P7Y1</accession>